<dbReference type="Gene3D" id="2.60.220.30">
    <property type="match status" value="1"/>
</dbReference>
<evidence type="ECO:0000259" key="9">
    <source>
        <dbReference type="PROSITE" id="PS50017"/>
    </source>
</evidence>
<dbReference type="PROSITE" id="PS50050">
    <property type="entry name" value="TNFR_NGFR_2"/>
    <property type="match status" value="1"/>
</dbReference>
<dbReference type="PROSITE" id="PS51145">
    <property type="entry name" value="ZU5"/>
    <property type="match status" value="1"/>
</dbReference>
<accession>A0A914A8B1</accession>
<proteinExistence type="predicted"/>
<name>A0A914A8B1_PATMI</name>
<feature type="compositionally biased region" description="Basic and acidic residues" evidence="7">
    <location>
        <begin position="548"/>
        <end position="563"/>
    </location>
</feature>
<feature type="disulfide bond" evidence="6">
    <location>
        <begin position="711"/>
        <end position="724"/>
    </location>
</feature>
<feature type="repeat" description="TNFR-Cys" evidence="6">
    <location>
        <begin position="674"/>
        <end position="732"/>
    </location>
</feature>
<dbReference type="PANTHER" id="PTHR15077:SF10">
    <property type="entry name" value="FAS-ASSOCIATED DEATH DOMAIN PROTEIN"/>
    <property type="match status" value="1"/>
</dbReference>
<keyword evidence="13" id="KW-1185">Reference proteome</keyword>
<dbReference type="GO" id="GO:0097191">
    <property type="term" value="P:extrinsic apoptotic signaling pathway"/>
    <property type="evidence" value="ECO:0007669"/>
    <property type="project" value="TreeGrafter"/>
</dbReference>
<feature type="domain" description="TNFR-Cys" evidence="10">
    <location>
        <begin position="674"/>
        <end position="732"/>
    </location>
</feature>
<dbReference type="GO" id="GO:0089720">
    <property type="term" value="F:caspase binding"/>
    <property type="evidence" value="ECO:0007669"/>
    <property type="project" value="TreeGrafter"/>
</dbReference>
<evidence type="ECO:0000313" key="13">
    <source>
        <dbReference type="Proteomes" id="UP000887568"/>
    </source>
</evidence>
<dbReference type="GO" id="GO:0045089">
    <property type="term" value="P:positive regulation of innate immune response"/>
    <property type="evidence" value="ECO:0007669"/>
    <property type="project" value="TreeGrafter"/>
</dbReference>
<evidence type="ECO:0008006" key="14">
    <source>
        <dbReference type="Google" id="ProtNLM"/>
    </source>
</evidence>
<dbReference type="SMART" id="SM00005">
    <property type="entry name" value="DEATH"/>
    <property type="match status" value="1"/>
</dbReference>
<reference evidence="12" key="1">
    <citation type="submission" date="2022-11" db="UniProtKB">
        <authorList>
            <consortium name="EnsemblMetazoa"/>
        </authorList>
    </citation>
    <scope>IDENTIFICATION</scope>
</reference>
<keyword evidence="4 6" id="KW-1015">Disulfide bond</keyword>
<dbReference type="AlphaFoldDB" id="A0A914A8B1"/>
<comment type="caution">
    <text evidence="6">Lacks conserved residue(s) required for the propagation of feature annotation.</text>
</comment>
<evidence type="ECO:0000259" key="10">
    <source>
        <dbReference type="PROSITE" id="PS50050"/>
    </source>
</evidence>
<evidence type="ECO:0000256" key="8">
    <source>
        <dbReference type="SAM" id="Phobius"/>
    </source>
</evidence>
<dbReference type="EnsemblMetazoa" id="XM_038204075.1">
    <property type="protein sequence ID" value="XP_038060003.1"/>
    <property type="gene ID" value="LOC119731012"/>
</dbReference>
<evidence type="ECO:0000256" key="3">
    <source>
        <dbReference type="ARBA" id="ARBA00022737"/>
    </source>
</evidence>
<organism evidence="12 13">
    <name type="scientific">Patiria miniata</name>
    <name type="common">Bat star</name>
    <name type="synonym">Asterina miniata</name>
    <dbReference type="NCBI Taxonomy" id="46514"/>
    <lineage>
        <taxon>Eukaryota</taxon>
        <taxon>Metazoa</taxon>
        <taxon>Echinodermata</taxon>
        <taxon>Eleutherozoa</taxon>
        <taxon>Asterozoa</taxon>
        <taxon>Asteroidea</taxon>
        <taxon>Valvatacea</taxon>
        <taxon>Valvatida</taxon>
        <taxon>Asterinidae</taxon>
        <taxon>Patiria</taxon>
    </lineage>
</organism>
<keyword evidence="3" id="KW-0677">Repeat</keyword>
<dbReference type="InterPro" id="IPR000906">
    <property type="entry name" value="ZU5_dom"/>
</dbReference>
<feature type="disulfide bond" evidence="6">
    <location>
        <begin position="714"/>
        <end position="732"/>
    </location>
</feature>
<dbReference type="GO" id="GO:0031265">
    <property type="term" value="C:CD95 death-inducing signaling complex"/>
    <property type="evidence" value="ECO:0007669"/>
    <property type="project" value="TreeGrafter"/>
</dbReference>
<dbReference type="GO" id="GO:0005123">
    <property type="term" value="F:death receptor binding"/>
    <property type="evidence" value="ECO:0007669"/>
    <property type="project" value="TreeGrafter"/>
</dbReference>
<dbReference type="InterPro" id="IPR001368">
    <property type="entry name" value="TNFR/NGFR_Cys_rich_reg"/>
</dbReference>
<evidence type="ECO:0000256" key="6">
    <source>
        <dbReference type="PROSITE-ProRule" id="PRU00206"/>
    </source>
</evidence>
<keyword evidence="8" id="KW-0812">Transmembrane</keyword>
<keyword evidence="5" id="KW-0325">Glycoprotein</keyword>
<keyword evidence="8" id="KW-0472">Membrane</keyword>
<keyword evidence="1" id="KW-0053">Apoptosis</keyword>
<dbReference type="InterPro" id="IPR016729">
    <property type="entry name" value="FADD"/>
</dbReference>
<evidence type="ECO:0000256" key="5">
    <source>
        <dbReference type="ARBA" id="ARBA00023180"/>
    </source>
</evidence>
<protein>
    <recommendedName>
        <fullName evidence="14">Death domain-containing protein</fullName>
    </recommendedName>
</protein>
<feature type="transmembrane region" description="Helical" evidence="8">
    <location>
        <begin position="837"/>
        <end position="856"/>
    </location>
</feature>
<sequence length="857" mass="95396">MGSLFPYDSSSAAHSEVPLVQVSRAKESNLNVYHEPSYERGAQAVSIPLSEDLDSANSIQVLRGKDPFWLVMIGQFGPEGGILCCEDSDFILEIPPGAIPPDRRDQLIIARISLCPDSIGPKLTDPDSLWLGPLVELESPGLDRFHKNVKIRLPHRARLQPGWTFSVHYTDPTADTKYNCQTDTTPSTVDQDPEAATFLLDEDTDTKPKWNCVEQKWHSGIKEEKASKDVTRVTFTVDENYVNILSSHFSEYVCSGCSKTHPLNLEAVVFWQHYKAEGLDQMDLKVYIIDIIKDTRKVSVESNERSSKQAGAKSGMTAYSSLSLEYTSGVASSLGICVDEECMGDDRKWSLKSYNGRLPAKRVMSVESVIRGCCSSHLSTREMFTFVPRDPSKQLSFFQAMVCISQPNSPEGDPTPILVTVPLTKGYRAVNNNNKVCSEAGQPISDDQMDFVGERLPGSVWPALYRKLIGKGADNGIEEIRLKHPNNPREQVHSALVSWRSSKGRMATVEKLITALQQVKLQDLADELLSYCQDYAEEAEEVSTPTDTRLRDEGAVRTREKRSSPWSSSQERLGERGSKDTAEVVQNEAAHRRNKSSTEKQRNVTQSSVNEESSKGGDGGVEVDHNEDERVNLSRDLRRLLRHDLHVGLLDLLINNTYGEHNSNLSSSEITFPKCGDGEYASTLRSIGLIRELKFYVNQYGEFRFYNCKPCRVCHPDVYEILPCLRKSNTVCFGTKTGFRCKHEDMVFYPGTGCVKLTSSPKPAASTTMQQDYIKATRPQTVDVLIGELEPLNGLGDPKDRVDDVPRLLSSGHSVNLEEDEASQPSHSGPLGTKSTIITIGVVLLNILSLLIFITMR</sequence>
<dbReference type="Pfam" id="PF00531">
    <property type="entry name" value="Death"/>
    <property type="match status" value="1"/>
</dbReference>
<feature type="domain" description="Death" evidence="9">
    <location>
        <begin position="477"/>
        <end position="532"/>
    </location>
</feature>
<keyword evidence="2" id="KW-0732">Signal</keyword>
<dbReference type="Proteomes" id="UP000887568">
    <property type="component" value="Unplaced"/>
</dbReference>
<dbReference type="Pfam" id="PF00791">
    <property type="entry name" value="ZU5"/>
    <property type="match status" value="1"/>
</dbReference>
<dbReference type="PANTHER" id="PTHR15077">
    <property type="entry name" value="FAS-ASSOCIATING DEATH DOMAIN-CONTAINING PROTEIN FADD"/>
    <property type="match status" value="1"/>
</dbReference>
<dbReference type="SUPFAM" id="SSF47986">
    <property type="entry name" value="DEATH domain"/>
    <property type="match status" value="1"/>
</dbReference>
<dbReference type="OrthoDB" id="100767at2759"/>
<dbReference type="PROSITE" id="PS50017">
    <property type="entry name" value="DEATH_DOMAIN"/>
    <property type="match status" value="1"/>
</dbReference>
<evidence type="ECO:0000259" key="11">
    <source>
        <dbReference type="PROSITE" id="PS51145"/>
    </source>
</evidence>
<evidence type="ECO:0000256" key="1">
    <source>
        <dbReference type="ARBA" id="ARBA00022703"/>
    </source>
</evidence>
<dbReference type="RefSeq" id="XP_038060003.1">
    <property type="nucleotide sequence ID" value="XM_038204075.1"/>
</dbReference>
<keyword evidence="8" id="KW-1133">Transmembrane helix</keyword>
<feature type="domain" description="ZU5" evidence="11">
    <location>
        <begin position="70"/>
        <end position="258"/>
    </location>
</feature>
<evidence type="ECO:0000256" key="7">
    <source>
        <dbReference type="SAM" id="MobiDB-lite"/>
    </source>
</evidence>
<evidence type="ECO:0000256" key="2">
    <source>
        <dbReference type="ARBA" id="ARBA00022729"/>
    </source>
</evidence>
<dbReference type="InterPro" id="IPR011029">
    <property type="entry name" value="DEATH-like_dom_sf"/>
</dbReference>
<dbReference type="InterPro" id="IPR000488">
    <property type="entry name" value="Death_dom"/>
</dbReference>
<dbReference type="CDD" id="cd01670">
    <property type="entry name" value="Death"/>
    <property type="match status" value="1"/>
</dbReference>
<feature type="compositionally biased region" description="Basic and acidic residues" evidence="7">
    <location>
        <begin position="572"/>
        <end position="582"/>
    </location>
</feature>
<evidence type="ECO:0000313" key="12">
    <source>
        <dbReference type="EnsemblMetazoa" id="XP_038060003.1"/>
    </source>
</evidence>
<evidence type="ECO:0000256" key="4">
    <source>
        <dbReference type="ARBA" id="ARBA00023157"/>
    </source>
</evidence>
<dbReference type="GeneID" id="119731012"/>
<dbReference type="Gene3D" id="1.10.533.10">
    <property type="entry name" value="Death Domain, Fas"/>
    <property type="match status" value="1"/>
</dbReference>
<feature type="region of interest" description="Disordered" evidence="7">
    <location>
        <begin position="538"/>
        <end position="627"/>
    </location>
</feature>